<dbReference type="InterPro" id="IPR000413">
    <property type="entry name" value="Integrin_alpha"/>
</dbReference>
<dbReference type="Gene3D" id="2.130.10.130">
    <property type="entry name" value="Integrin alpha, N-terminal"/>
    <property type="match status" value="3"/>
</dbReference>
<dbReference type="InterPro" id="IPR028994">
    <property type="entry name" value="Integrin_alpha_N"/>
</dbReference>
<evidence type="ECO:0000256" key="1">
    <source>
        <dbReference type="ARBA" id="ARBA00022729"/>
    </source>
</evidence>
<dbReference type="InterPro" id="IPR013517">
    <property type="entry name" value="FG-GAP"/>
</dbReference>
<feature type="domain" description="HYR" evidence="4">
    <location>
        <begin position="1185"/>
        <end position="1275"/>
    </location>
</feature>
<keyword evidence="6" id="KW-1185">Reference proteome</keyword>
<dbReference type="PANTHER" id="PTHR24273:SF32">
    <property type="entry name" value="HYALIN"/>
    <property type="match status" value="1"/>
</dbReference>
<keyword evidence="2" id="KW-0677">Repeat</keyword>
<dbReference type="SUPFAM" id="SSF69318">
    <property type="entry name" value="Integrin alpha N-terminal domain"/>
    <property type="match status" value="2"/>
</dbReference>
<evidence type="ECO:0000313" key="6">
    <source>
        <dbReference type="Proteomes" id="UP001269081"/>
    </source>
</evidence>
<feature type="domain" description="HYR" evidence="4">
    <location>
        <begin position="397"/>
        <end position="479"/>
    </location>
</feature>
<evidence type="ECO:0000256" key="3">
    <source>
        <dbReference type="ARBA" id="ARBA00023180"/>
    </source>
</evidence>
<dbReference type="InterPro" id="IPR003410">
    <property type="entry name" value="HYR_dom"/>
</dbReference>
<evidence type="ECO:0000313" key="5">
    <source>
        <dbReference type="EMBL" id="MDR7212057.1"/>
    </source>
</evidence>
<dbReference type="PANTHER" id="PTHR24273">
    <property type="entry name" value="FI04643P-RELATED"/>
    <property type="match status" value="1"/>
</dbReference>
<evidence type="ECO:0000259" key="4">
    <source>
        <dbReference type="PROSITE" id="PS50825"/>
    </source>
</evidence>
<dbReference type="PRINTS" id="PR01185">
    <property type="entry name" value="INTEGRINA"/>
</dbReference>
<gene>
    <name evidence="5" type="ORF">J2W48_004014</name>
</gene>
<dbReference type="Proteomes" id="UP001269081">
    <property type="component" value="Unassembled WGS sequence"/>
</dbReference>
<dbReference type="EMBL" id="JAVDWQ010000018">
    <property type="protein sequence ID" value="MDR7212057.1"/>
    <property type="molecule type" value="Genomic_DNA"/>
</dbReference>
<accession>A0ABU1YCU9</accession>
<sequence length="1769" mass="187513">MENFKIALKVITKIHIIFILLVGMSNSYSQDKKIEASKTNSNHSSAKGAVYIGKDNNLTVSSNKTIASFNKKSSKTAKPAADTEAPVLICPPNQQLACGSLVPDYFSILTVTDNIDTEIDVTQNPGEGSDFYDGMEIKFTATDDAGNKSECSIIVNASSPDVTPPTFTCPTGLTLNCGDVIPNYAVNPMMNLDDDCSIALSYIMTPGPGSDFFDGIPIQIEYFDKSGNRSVCNFTVAMAVPDITKPVITYCPGTQSLACGSILPDYRGLITATDNCLENMTVSQSPTAGSTFVPGMTVTMTVRDAANNATTCSFVVNAAADTTKPTINCSGNQTLASGDLLPDYSGTVTVSDNCDTNLTITQAPVSGSAFANGMTVTMRATDVSGNIDTCSFIVNASGSDLPPTIVCPSGQELYAGSTLPDYVAYLPNVTDDITDNMDLVFTQNPPQGTLFTADTNVTITVKDESGNANSCSFLVKLKTNTADINCKTTSFSVSNLNGTTGFTIHGEKLTRETGFSVNNAGDVNGDGISDLIIGAKGDYDPWYGVKKEYKIIKGAAYVVFGKASGFSPNIDLGLLDGSNGFAVRNDNISTNFPWTGYDVSSAGDINGDGIGDFMLSDPYRHSSYGVEIGHTYFIFGKNSGFPAEFNLSTLNGNNGFALIGISNFESSGTSIASVGDINADGYMDIAVITSGSGAINGKCYVVYGKNGGFPAVLRTNELNGTNGFIIEGDATMGKIGRSVAGLGDINGDGISDIGMGSYNDTGQNRKYVVFGRSSNFPAIFNISALNGSNGFVIENSTTPLNSYFGVEKAGDINNDGINDIAVTGQYIVFGKTVFPAVFDLKNLDGTNGFTVKKASIGEKFGYAGDFNGDGIDDYFFQYYGSATILFGKKNWAATADMFTEKKIVISTSFTQGYSANFAGDVNNDGISDMIIGTSFDSYAGNIKVNQNPGMAYVIYGKKTADTEKPVITNCPADKILTIHDPVPDYTKEITVTDNCDTKPVITQSPVAGTVFNGIAKEVILTVTDVNGNFETCKFNISNTVDTEAPVLTCPADQQLACGSLLPDYLSLVTVVDNTDPLPVMTQSLVAGSLFTDGMTVTITAKDASDNESTCSFKVNVSSDVTKPVITCIGNQTLSFGNVLPDYSGLVTATDNCDSAPVISQNPVAGSAFIDGMTVVISAEDASGNVENCSFVITENPDTEAPVIICLTDQNVACATSVIPDYTTSVIVTDNTDSSPTITQSPVAGSFFTDGMTVTITARDASNNESTCSFKVNVSADNTKPAITCSGNQTLAFGDALPDYSSSVVVSDNCDTSPIITQNPEAGSAFIDGMMVTISAKDVSGNIESCSFMITENPDTEAPVITCLTDQNVDCATTVIPDYTTLVTVTDNRDSHPIVTQNPAIGSPFITGMTVTITAKDASNNASTCNFKVDASADATKPVIICIENQTLTANATLPDYRNMIVVSDNCDANLTLIQTPASGSLVSNGMIVQMTVSDDSGNESNCSFIINTTGDTDTEAPVITCLPNQRVSCSTNKVPDFTSIVSVTDNKDPNPIIRQSPIAGSFYTDGMTINITATDVSLNASNCSFQIHSDVVLVDAGNDIEINEGESVQLEAIATEEGNFKWSPTKGMFNALVYNPVVYPAETTSYTVSFKNKEGCEVQDSVVISVISKEKDETKYGISPNNDGINEFWVIDKITEYPNNKISIYNRWGDLVFQTTGYNNTTNVFSGIANKRRNLGADELPEGTYFFEINPNSTHHHFKKLKGYLVLKR</sequence>
<dbReference type="RefSeq" id="WP_310283485.1">
    <property type="nucleotide sequence ID" value="NZ_JAVDWQ010000018.1"/>
</dbReference>
<protein>
    <submittedName>
        <fullName evidence="5">Gliding motility-associated-like protein</fullName>
    </submittedName>
</protein>
<keyword evidence="3" id="KW-0325">Glycoprotein</keyword>
<comment type="caution">
    <text evidence="5">The sequence shown here is derived from an EMBL/GenBank/DDBJ whole genome shotgun (WGS) entry which is preliminary data.</text>
</comment>
<feature type="domain" description="HYR" evidence="4">
    <location>
        <begin position="960"/>
        <end position="1040"/>
    </location>
</feature>
<dbReference type="Pfam" id="PF13585">
    <property type="entry name" value="CHU_C"/>
    <property type="match status" value="1"/>
</dbReference>
<dbReference type="Pfam" id="PF01839">
    <property type="entry name" value="FG-GAP"/>
    <property type="match status" value="1"/>
</dbReference>
<dbReference type="Pfam" id="PF02494">
    <property type="entry name" value="HYR"/>
    <property type="match status" value="7"/>
</dbReference>
<reference evidence="5 6" key="1">
    <citation type="submission" date="2023-07" db="EMBL/GenBank/DDBJ databases">
        <title>Sorghum-associated microbial communities from plants grown in Nebraska, USA.</title>
        <authorList>
            <person name="Schachtman D."/>
        </authorList>
    </citation>
    <scope>NUCLEOTIDE SEQUENCE [LARGE SCALE GENOMIC DNA]</scope>
    <source>
        <strain evidence="5 6">4129</strain>
    </source>
</reference>
<proteinExistence type="predicted"/>
<dbReference type="Pfam" id="PF13517">
    <property type="entry name" value="FG-GAP_3"/>
    <property type="match status" value="1"/>
</dbReference>
<dbReference type="PROSITE" id="PS50825">
    <property type="entry name" value="HYR"/>
    <property type="match status" value="3"/>
</dbReference>
<name>A0ABU1YCU9_9FLAO</name>
<evidence type="ECO:0000256" key="2">
    <source>
        <dbReference type="ARBA" id="ARBA00022737"/>
    </source>
</evidence>
<dbReference type="InterPro" id="IPR026341">
    <property type="entry name" value="T9SS_type_B"/>
</dbReference>
<organism evidence="5 6">
    <name type="scientific">Flavobacterium piscis</name>
    <dbReference type="NCBI Taxonomy" id="1114874"/>
    <lineage>
        <taxon>Bacteria</taxon>
        <taxon>Pseudomonadati</taxon>
        <taxon>Bacteroidota</taxon>
        <taxon>Flavobacteriia</taxon>
        <taxon>Flavobacteriales</taxon>
        <taxon>Flavobacteriaceae</taxon>
        <taxon>Flavobacterium</taxon>
    </lineage>
</organism>
<dbReference type="NCBIfam" id="TIGR04131">
    <property type="entry name" value="Bac_Flav_CTERM"/>
    <property type="match status" value="1"/>
</dbReference>
<dbReference type="InterPro" id="IPR013519">
    <property type="entry name" value="Int_alpha_beta-p"/>
</dbReference>
<keyword evidence="1" id="KW-0732">Signal</keyword>
<dbReference type="SMART" id="SM00191">
    <property type="entry name" value="Int_alpha"/>
    <property type="match status" value="6"/>
</dbReference>